<name>A0A7Z0MQF7_9GAMM</name>
<proteinExistence type="predicted"/>
<dbReference type="Proteomes" id="UP000537890">
    <property type="component" value="Unassembled WGS sequence"/>
</dbReference>
<dbReference type="AlphaFoldDB" id="A0A7Z0MQF7"/>
<comment type="caution">
    <text evidence="1">The sequence shown here is derived from an EMBL/GenBank/DDBJ whole genome shotgun (WGS) entry which is preliminary data.</text>
</comment>
<evidence type="ECO:0000313" key="2">
    <source>
        <dbReference type="Proteomes" id="UP000537890"/>
    </source>
</evidence>
<dbReference type="EMBL" id="JACCHS010000199">
    <property type="protein sequence ID" value="NYT47645.1"/>
    <property type="molecule type" value="Genomic_DNA"/>
</dbReference>
<accession>A0A7Z0MQF7</accession>
<sequence length="74" mass="8428">MVNRARLECADRGPIKWRNVYRARRECGRSWVHRCRNGYRASLLECAVDRGFIGVVMVGRARPGVRQIVGSPVS</sequence>
<protein>
    <submittedName>
        <fullName evidence="1">Uncharacterized protein</fullName>
    </submittedName>
</protein>
<gene>
    <name evidence="1" type="ORF">H0A75_08955</name>
</gene>
<reference evidence="1 2" key="1">
    <citation type="submission" date="2020-05" db="EMBL/GenBank/DDBJ databases">
        <title>Horizontal transmission and recombination maintain forever young bacterial symbiont genomes.</title>
        <authorList>
            <person name="Russell S.L."/>
            <person name="Pepper-Tunick E."/>
            <person name="Svedberg J."/>
            <person name="Byrne A."/>
            <person name="Ruelas Castillo J."/>
            <person name="Vollmers C."/>
            <person name="Beinart R.A."/>
            <person name="Corbett-Detig R."/>
        </authorList>
    </citation>
    <scope>NUCLEOTIDE SEQUENCE [LARGE SCALE GENOMIC DNA]</scope>
    <source>
        <strain evidence="1">4727-3</strain>
    </source>
</reference>
<evidence type="ECO:0000313" key="1">
    <source>
        <dbReference type="EMBL" id="NYT47645.1"/>
    </source>
</evidence>
<organism evidence="1 2">
    <name type="scientific">Candidatus Methanofishera endochildressiae</name>
    <dbReference type="NCBI Taxonomy" id="2738884"/>
    <lineage>
        <taxon>Bacteria</taxon>
        <taxon>Pseudomonadati</taxon>
        <taxon>Pseudomonadota</taxon>
        <taxon>Gammaproteobacteria</taxon>
        <taxon>Candidatus Methanofishera</taxon>
    </lineage>
</organism>